<comment type="caution">
    <text evidence="2">The sequence shown here is derived from an EMBL/GenBank/DDBJ whole genome shotgun (WGS) entry which is preliminary data.</text>
</comment>
<feature type="compositionally biased region" description="Polar residues" evidence="1">
    <location>
        <begin position="49"/>
        <end position="62"/>
    </location>
</feature>
<evidence type="ECO:0000313" key="2">
    <source>
        <dbReference type="EMBL" id="PWA69374.1"/>
    </source>
</evidence>
<feature type="region of interest" description="Disordered" evidence="1">
    <location>
        <begin position="1"/>
        <end position="102"/>
    </location>
</feature>
<dbReference type="AlphaFoldDB" id="A0A2U1N7B3"/>
<sequence>METIQGVREKEKGGRGSGFDRGSTSVGREGRPHQPEGVVSSLESEIFEQISQSGYESNSQQPGHDVRSATPLDENVMSEGNNGSSLRVPSQTEEVNVRKSSRPSKLPVRFNDFVLNTSIKYGLNKFMTLWVKNVSPVKPINDIVDGLRLFLTCSGSLLKQ</sequence>
<keyword evidence="3" id="KW-1185">Reference proteome</keyword>
<protein>
    <submittedName>
        <fullName evidence="2">Uncharacterized protein</fullName>
    </submittedName>
</protein>
<name>A0A2U1N7B3_ARTAN</name>
<feature type="compositionally biased region" description="Polar residues" evidence="1">
    <location>
        <begin position="78"/>
        <end position="94"/>
    </location>
</feature>
<dbReference type="EMBL" id="PKPP01003454">
    <property type="protein sequence ID" value="PWA69374.1"/>
    <property type="molecule type" value="Genomic_DNA"/>
</dbReference>
<gene>
    <name evidence="2" type="ORF">CTI12_AA298300</name>
</gene>
<accession>A0A2U1N7B3</accession>
<evidence type="ECO:0000313" key="3">
    <source>
        <dbReference type="Proteomes" id="UP000245207"/>
    </source>
</evidence>
<reference evidence="2 3" key="1">
    <citation type="journal article" date="2018" name="Mol. Plant">
        <title>The genome of Artemisia annua provides insight into the evolution of Asteraceae family and artemisinin biosynthesis.</title>
        <authorList>
            <person name="Shen Q."/>
            <person name="Zhang L."/>
            <person name="Liao Z."/>
            <person name="Wang S."/>
            <person name="Yan T."/>
            <person name="Shi P."/>
            <person name="Liu M."/>
            <person name="Fu X."/>
            <person name="Pan Q."/>
            <person name="Wang Y."/>
            <person name="Lv Z."/>
            <person name="Lu X."/>
            <person name="Zhang F."/>
            <person name="Jiang W."/>
            <person name="Ma Y."/>
            <person name="Chen M."/>
            <person name="Hao X."/>
            <person name="Li L."/>
            <person name="Tang Y."/>
            <person name="Lv G."/>
            <person name="Zhou Y."/>
            <person name="Sun X."/>
            <person name="Brodelius P.E."/>
            <person name="Rose J.K.C."/>
            <person name="Tang K."/>
        </authorList>
    </citation>
    <scope>NUCLEOTIDE SEQUENCE [LARGE SCALE GENOMIC DNA]</scope>
    <source>
        <strain evidence="3">cv. Huhao1</strain>
        <tissue evidence="2">Leaf</tissue>
    </source>
</reference>
<organism evidence="2 3">
    <name type="scientific">Artemisia annua</name>
    <name type="common">Sweet wormwood</name>
    <dbReference type="NCBI Taxonomy" id="35608"/>
    <lineage>
        <taxon>Eukaryota</taxon>
        <taxon>Viridiplantae</taxon>
        <taxon>Streptophyta</taxon>
        <taxon>Embryophyta</taxon>
        <taxon>Tracheophyta</taxon>
        <taxon>Spermatophyta</taxon>
        <taxon>Magnoliopsida</taxon>
        <taxon>eudicotyledons</taxon>
        <taxon>Gunneridae</taxon>
        <taxon>Pentapetalae</taxon>
        <taxon>asterids</taxon>
        <taxon>campanulids</taxon>
        <taxon>Asterales</taxon>
        <taxon>Asteraceae</taxon>
        <taxon>Asteroideae</taxon>
        <taxon>Anthemideae</taxon>
        <taxon>Artemisiinae</taxon>
        <taxon>Artemisia</taxon>
    </lineage>
</organism>
<proteinExistence type="predicted"/>
<evidence type="ECO:0000256" key="1">
    <source>
        <dbReference type="SAM" id="MobiDB-lite"/>
    </source>
</evidence>
<dbReference type="Proteomes" id="UP000245207">
    <property type="component" value="Unassembled WGS sequence"/>
</dbReference>